<reference evidence="5" key="2">
    <citation type="submission" date="2015-06" db="EMBL/GenBank/DDBJ databases">
        <title>Genome Sequence of Bacillus endophyticus and Analysis of its Companion Mechanism in the Ketogulonigenium vulgare-Bacillus strain Consortium.</title>
        <authorList>
            <person name="Jia N."/>
            <person name="Du J."/>
            <person name="Ding M.-Z."/>
            <person name="Gao F."/>
            <person name="Yuan Y.-J."/>
        </authorList>
    </citation>
    <scope>NUCLEOTIDE SEQUENCE [LARGE SCALE GENOMIC DNA]</scope>
    <source>
        <strain evidence="5">Hbe603</strain>
    </source>
</reference>
<dbReference type="InterPro" id="IPR051550">
    <property type="entry name" value="SCF-Subunits/Alg-Epimerases"/>
</dbReference>
<dbReference type="SMART" id="SM00710">
    <property type="entry name" value="PbH1"/>
    <property type="match status" value="12"/>
</dbReference>
<organism evidence="4 5">
    <name type="scientific">Priestia filamentosa</name>
    <dbReference type="NCBI Taxonomy" id="1402861"/>
    <lineage>
        <taxon>Bacteria</taxon>
        <taxon>Bacillati</taxon>
        <taxon>Bacillota</taxon>
        <taxon>Bacilli</taxon>
        <taxon>Bacillales</taxon>
        <taxon>Bacillaceae</taxon>
        <taxon>Priestia</taxon>
    </lineage>
</organism>
<evidence type="ECO:0000259" key="3">
    <source>
        <dbReference type="Pfam" id="PF13229"/>
    </source>
</evidence>
<dbReference type="AlphaFoldDB" id="A0A2S1LZH3"/>
<dbReference type="Pfam" id="PF13229">
    <property type="entry name" value="Beta_helix"/>
    <property type="match status" value="2"/>
</dbReference>
<accession>A0A2S1LZH3</accession>
<evidence type="ECO:0000256" key="1">
    <source>
        <dbReference type="ARBA" id="ARBA00022737"/>
    </source>
</evidence>
<dbReference type="SUPFAM" id="SSF51126">
    <property type="entry name" value="Pectin lyase-like"/>
    <property type="match status" value="1"/>
</dbReference>
<dbReference type="RefSeq" id="WP_048896860.1">
    <property type="nucleotide sequence ID" value="NZ_CP011974.1"/>
</dbReference>
<gene>
    <name evidence="4" type="ORF">BEH_17560</name>
</gene>
<evidence type="ECO:0000313" key="4">
    <source>
        <dbReference type="EMBL" id="AWG44221.1"/>
    </source>
</evidence>
<sequence>MGNYPYKKLGTGLGKEFRNNYNENMDSIEGDVKRIDENSLQAVKLSLKAGNKSETALQKSQESNAFFREVKNVSDKAQRDANLALTKAELSYLQSQNTQAQVNTLGVKAKESSTHVLQALTNLDGETFDTLKEVLDAKDEKIKILSSFQITLVDFPRLDGEIDDTKRIQRAIEHAKSKGISRIYFPKGIYIVASFIKVYSNMELYGDGYNTILDGSNIPMGTELNQSNLFRVEGTTGVSTIINEYVNSATSSINVSDANPFSKGDLVIVTSNEVYTPGTANELLKKGEIHVIREVSGNIITVSDNFFFNYDNTKNAKIQKVKPIENTIIRDIKIRMGGIGSTHSAISCNYTRNVLIQNVEIDGAEDAGIWTFNSFNLSIKRCIISNSTSPTSIGNTGYGIAVIGTTRNILIEENTFFNCRHGVTGGGSRPSILVNVFKNKAYGCTINFPFDCHEPCLYWVFRHNTASGCKGGIIARGQYITIEENDIINSTDQGIRVESYTAVTNQFRNIIRNNRIKKAFGYGINIDGYQSRMCETLIEGNVIDETKGYGIRLTNFQSASISRNSVLNTSGVGIYVGGSGSTKSVDLVMNDNSVNYSNLSSILLENVDRANLNINKVRGSTTKQCLSILNCNEVQVNGGVYREGFLYGIYLSGGVKHQINDIRCSITSDTNGDGIRCVSITDLIINGGLIDNNPRFGIYVSESNYVIIRGVNARDNGRSPKILVDSTAVNKIVDGNIM</sequence>
<dbReference type="InterPro" id="IPR024535">
    <property type="entry name" value="RHGA/B-epi-like_pectate_lyase"/>
</dbReference>
<dbReference type="InterPro" id="IPR006626">
    <property type="entry name" value="PbH1"/>
</dbReference>
<dbReference type="PANTHER" id="PTHR22990:SF15">
    <property type="entry name" value="F-BOX ONLY PROTEIN 10"/>
    <property type="match status" value="1"/>
</dbReference>
<dbReference type="Gene3D" id="2.160.20.10">
    <property type="entry name" value="Single-stranded right-handed beta-helix, Pectin lyase-like"/>
    <property type="match status" value="2"/>
</dbReference>
<reference evidence="4 5" key="1">
    <citation type="journal article" date="2015" name="PLoS ONE">
        <title>Genome Sequence of Bacillus endophyticus and Analysis of Its Companion Mechanism in the Ketogulonigenium vulgare-Bacillus Strain Consortium.</title>
        <authorList>
            <person name="Jia N."/>
            <person name="Du J."/>
            <person name="Ding M.Z."/>
            <person name="Gao F."/>
            <person name="Yuan Y.J."/>
        </authorList>
    </citation>
    <scope>NUCLEOTIDE SEQUENCE [LARGE SCALE GENOMIC DNA]</scope>
    <source>
        <strain evidence="4 5">Hbe603</strain>
    </source>
</reference>
<evidence type="ECO:0008006" key="6">
    <source>
        <dbReference type="Google" id="ProtNLM"/>
    </source>
</evidence>
<keyword evidence="1" id="KW-0677">Repeat</keyword>
<feature type="domain" description="Rhamnogalacturonase A/B/Epimerase-like pectate lyase" evidence="2">
    <location>
        <begin position="159"/>
        <end position="215"/>
    </location>
</feature>
<dbReference type="KEGG" id="beo:BEH_17560"/>
<proteinExistence type="predicted"/>
<feature type="domain" description="Right handed beta helix" evidence="3">
    <location>
        <begin position="321"/>
        <end position="432"/>
    </location>
</feature>
<keyword evidence="5" id="KW-1185">Reference proteome</keyword>
<name>A0A2S1LZH3_9BACI</name>
<dbReference type="PANTHER" id="PTHR22990">
    <property type="entry name" value="F-BOX ONLY PROTEIN"/>
    <property type="match status" value="1"/>
</dbReference>
<dbReference type="OrthoDB" id="2952989at2"/>
<evidence type="ECO:0000259" key="2">
    <source>
        <dbReference type="Pfam" id="PF12708"/>
    </source>
</evidence>
<evidence type="ECO:0000313" key="5">
    <source>
        <dbReference type="Proteomes" id="UP000036202"/>
    </source>
</evidence>
<dbReference type="Pfam" id="PF12708">
    <property type="entry name" value="Pect-lyase_RHGA_epim"/>
    <property type="match status" value="1"/>
</dbReference>
<dbReference type="InterPro" id="IPR011050">
    <property type="entry name" value="Pectin_lyase_fold/virulence"/>
</dbReference>
<dbReference type="InterPro" id="IPR039448">
    <property type="entry name" value="Beta_helix"/>
</dbReference>
<dbReference type="InterPro" id="IPR012334">
    <property type="entry name" value="Pectin_lyas_fold"/>
</dbReference>
<protein>
    <recommendedName>
        <fullName evidence="6">Right handed beta helix domain-containing protein</fullName>
    </recommendedName>
</protein>
<dbReference type="EMBL" id="CP011974">
    <property type="protein sequence ID" value="AWG44221.1"/>
    <property type="molecule type" value="Genomic_DNA"/>
</dbReference>
<feature type="domain" description="Right handed beta helix" evidence="3">
    <location>
        <begin position="460"/>
        <end position="564"/>
    </location>
</feature>
<dbReference type="Proteomes" id="UP000036202">
    <property type="component" value="Chromosome"/>
</dbReference>